<gene>
    <name evidence="6" type="primary">LOC110781987</name>
</gene>
<name>A0ABM3RDV1_SPIOL</name>
<keyword evidence="5" id="KW-1185">Reference proteome</keyword>
<reference evidence="6" key="2">
    <citation type="submission" date="2025-08" db="UniProtKB">
        <authorList>
            <consortium name="RefSeq"/>
        </authorList>
    </citation>
    <scope>IDENTIFICATION</scope>
    <source>
        <tissue evidence="6">Leaf</tissue>
    </source>
</reference>
<dbReference type="CDD" id="cd24028">
    <property type="entry name" value="ASKHA_NBD_HSP70_HSPA1-like"/>
    <property type="match status" value="1"/>
</dbReference>
<dbReference type="Proteomes" id="UP000813463">
    <property type="component" value="Chromosome 2"/>
</dbReference>
<dbReference type="Pfam" id="PF00012">
    <property type="entry name" value="HSP70"/>
    <property type="match status" value="1"/>
</dbReference>
<proteinExistence type="inferred from homology"/>
<feature type="coiled-coil region" evidence="4">
    <location>
        <begin position="603"/>
        <end position="630"/>
    </location>
</feature>
<organism evidence="5 6">
    <name type="scientific">Spinacia oleracea</name>
    <name type="common">Spinach</name>
    <dbReference type="NCBI Taxonomy" id="3562"/>
    <lineage>
        <taxon>Eukaryota</taxon>
        <taxon>Viridiplantae</taxon>
        <taxon>Streptophyta</taxon>
        <taxon>Embryophyta</taxon>
        <taxon>Tracheophyta</taxon>
        <taxon>Spermatophyta</taxon>
        <taxon>Magnoliopsida</taxon>
        <taxon>eudicotyledons</taxon>
        <taxon>Gunneridae</taxon>
        <taxon>Pentapetalae</taxon>
        <taxon>Caryophyllales</taxon>
        <taxon>Chenopodiaceae</taxon>
        <taxon>Chenopodioideae</taxon>
        <taxon>Anserineae</taxon>
        <taxon>Spinacia</taxon>
    </lineage>
</organism>
<dbReference type="Gene3D" id="3.30.420.40">
    <property type="match status" value="2"/>
</dbReference>
<protein>
    <submittedName>
        <fullName evidence="6">Uncharacterized protein</fullName>
    </submittedName>
</protein>
<reference evidence="5" key="1">
    <citation type="journal article" date="2021" name="Nat. Commun.">
        <title>Genomic analyses provide insights into spinach domestication and the genetic basis of agronomic traits.</title>
        <authorList>
            <person name="Cai X."/>
            <person name="Sun X."/>
            <person name="Xu C."/>
            <person name="Sun H."/>
            <person name="Wang X."/>
            <person name="Ge C."/>
            <person name="Zhang Z."/>
            <person name="Wang Q."/>
            <person name="Fei Z."/>
            <person name="Jiao C."/>
            <person name="Wang Q."/>
        </authorList>
    </citation>
    <scope>NUCLEOTIDE SEQUENCE [LARGE SCALE GENOMIC DNA]</scope>
    <source>
        <strain evidence="5">cv. Varoflay</strain>
    </source>
</reference>
<dbReference type="PANTHER" id="PTHR19375">
    <property type="entry name" value="HEAT SHOCK PROTEIN 70KDA"/>
    <property type="match status" value="1"/>
</dbReference>
<dbReference type="InterPro" id="IPR013126">
    <property type="entry name" value="Hsp_70_fam"/>
</dbReference>
<dbReference type="InterPro" id="IPR043129">
    <property type="entry name" value="ATPase_NBD"/>
</dbReference>
<sequence length="683" mass="74568">MEENWCWPAIGIDFGSRFLSVGVCQYDRVKLITNDQGSGKTPSCVAFTDTDYLVGDAAKNQNATNPANTVYDANKFIGKTYSDITAQNDLRFLPFKVIGDAENDKPTIVVSYNGKEKQFSAEVICSKLLMKMKEIAEASLGVKVMNAVITVPAYFNDSQRRATKDVAVMAGFKTVCVINEPTAIAIAYGLHKQVDNSSCLCKNVLVFNLGGRILDVSVLTINKDMVEYKAVHWRPQLGGDNFDMNMAEDIIKSLTVPDEVNQIPIEHFELLASCEKGKRTLSTCHEAVINVYSKPKTITRETFEKLNEDLFKECIPLVEKCLRSANMKKTEIHDVVLVGGSSRIPKVRKIVEEFFSKEVIRFGINPGEVVAFGAAIHASMLSGVDVSPTIYASMLSGIDVSPTIPHTELLPGAAASTSTSASASADADAKDEGAAVLALLKLKPADAGAAESAGAGVGAGASAVQTKVQESFPSLILQDIDALLEDLSKIIRLNTISIASSKDQFIDLLEKIRVNPIDLTLTQELSQLLTQFHPTLPLHSLRVIISLEESLLATQNQLNQLTLREATLPVKHAEAVEVSNTLMRLKDNIQKKMSSRNQIRSRIADTDAKIAELKKIKSQLEEELSLAEQELCSMPDSINADVDLARQKSAHLAHLKQATNFKANALTLFEAAVNSFVNYFRSV</sequence>
<dbReference type="Gene3D" id="3.30.30.30">
    <property type="match status" value="1"/>
</dbReference>
<evidence type="ECO:0000256" key="3">
    <source>
        <dbReference type="RuleBase" id="RU003322"/>
    </source>
</evidence>
<evidence type="ECO:0000313" key="5">
    <source>
        <dbReference type="Proteomes" id="UP000813463"/>
    </source>
</evidence>
<evidence type="ECO:0000256" key="4">
    <source>
        <dbReference type="SAM" id="Coils"/>
    </source>
</evidence>
<keyword evidence="4" id="KW-0175">Coiled coil</keyword>
<dbReference type="PROSITE" id="PS01036">
    <property type="entry name" value="HSP70_3"/>
    <property type="match status" value="1"/>
</dbReference>
<comment type="similarity">
    <text evidence="3">Belongs to the heat shock protein 70 family.</text>
</comment>
<evidence type="ECO:0000313" key="6">
    <source>
        <dbReference type="RefSeq" id="XP_056693797.1"/>
    </source>
</evidence>
<dbReference type="PRINTS" id="PR00301">
    <property type="entry name" value="HEATSHOCK70"/>
</dbReference>
<dbReference type="GeneID" id="110781987"/>
<evidence type="ECO:0000256" key="2">
    <source>
        <dbReference type="ARBA" id="ARBA00022840"/>
    </source>
</evidence>
<dbReference type="SUPFAM" id="SSF53067">
    <property type="entry name" value="Actin-like ATPase domain"/>
    <property type="match status" value="2"/>
</dbReference>
<evidence type="ECO:0000256" key="1">
    <source>
        <dbReference type="ARBA" id="ARBA00022741"/>
    </source>
</evidence>
<keyword evidence="2 3" id="KW-0067">ATP-binding</keyword>
<dbReference type="Gene3D" id="3.90.640.10">
    <property type="entry name" value="Actin, Chain A, domain 4"/>
    <property type="match status" value="1"/>
</dbReference>
<keyword evidence="1 3" id="KW-0547">Nucleotide-binding</keyword>
<dbReference type="InterPro" id="IPR018181">
    <property type="entry name" value="Heat_shock_70_CS"/>
</dbReference>
<accession>A0ABM3RDV1</accession>
<dbReference type="RefSeq" id="XP_056693797.1">
    <property type="nucleotide sequence ID" value="XM_056837819.1"/>
</dbReference>